<keyword evidence="3" id="KW-0998">Cell outer membrane</keyword>
<feature type="region of interest" description="Disordered" evidence="5">
    <location>
        <begin position="29"/>
        <end position="60"/>
    </location>
</feature>
<dbReference type="EMBL" id="RAWM01000078">
    <property type="protein sequence ID" value="RKH64871.1"/>
    <property type="molecule type" value="Genomic_DNA"/>
</dbReference>
<organism evidence="9 10">
    <name type="scientific">Corallococcus interemptor</name>
    <dbReference type="NCBI Taxonomy" id="2316720"/>
    <lineage>
        <taxon>Bacteria</taxon>
        <taxon>Pseudomonadati</taxon>
        <taxon>Myxococcota</taxon>
        <taxon>Myxococcia</taxon>
        <taxon>Myxococcales</taxon>
        <taxon>Cystobacterineae</taxon>
        <taxon>Myxococcaceae</taxon>
        <taxon>Corallococcus</taxon>
    </lineage>
</organism>
<dbReference type="Pfam" id="PF07715">
    <property type="entry name" value="Plug"/>
    <property type="match status" value="1"/>
</dbReference>
<name>A0A3A8QBB0_9BACT</name>
<dbReference type="PANTHER" id="PTHR40980">
    <property type="entry name" value="PLUG DOMAIN-CONTAINING PROTEIN"/>
    <property type="match status" value="1"/>
</dbReference>
<keyword evidence="9" id="KW-0675">Receptor</keyword>
<sequence>MRLKKFLPCPTSLALLMLSTAPSGALAAQADAPLRTAENTPSAPDAGTDAGTVVQAPPQQVDAGTYAEATEPYDVGADEFYEEVVVVGLQRSMQQAQTIKRDSDQIVDTVVAQDIGKLPDVTVSETAARIPGVQVDRARGEANGQVLVRGLPDLTTTYNGREIFTAETRSVALADFPAGGIAALEVFKSTTADQVEGGLAGLIDVRSRRPFDFDGFEVSGAVRGSYANQSGRADPNANLLITDRWKTGAGELGALVNLSYTRLNYLDSARWNTGFINPGTDAVTGQQFVSPDVVGIFYGGGQRERPSVNASVQWKPNDALEFYVDGLWQGYRDQVSDRQLEMRLWGDGHRYTNVTLRPGTTDQAQSMTVENAARPFMFQGATERKTDTVQVAIGGVYDAGPLRVTADVARTNSRFDLSLYSFDQELATSPTFDVNFDVPRGPGGMEFMLQDYDLTDAANYRYVGFFDRSYVAAGDDWQARADADLRTGVSFLPTIEFGLRATTRDAYQENGQRYCADDDGGNPGAPCGLAAGTPLTDMPVDLHVFRGGFRGGGDIQRTRTWVVPTYDSLRNNVEQLRAIQGFNPGDPERLRIFDASEQTYAGYGQGRYAFKIGSVPVDGVVGVRVVGTHTEVSTTSVDGVVQKGSGSYTNLLPNATTRIRLVPGVQLRLTANQTRTRPGFDQMRPVTLGSPPPCLNDPNPPPGCQITGSGGNPDLEPVRSNNYDASLEYYFLQTGMASLALFHRDIKGFITNLDVTRDDPTYGADRVRVNIPVNGGEGSIQGFEASVGTFFDFLPEGFARGFGVYANVTYLDDEQAFPTGFNLALGETGRIPGVSKWSYNLVAMYERDGLSARLAYNRRSRWITSYVQNPDGDGFTGEYVDGVARLDFSASFAPWKSKPLDGLSFTFDASNILGNPYRSFRQFTPEGDTYPRDVRYEESIFALGLRFRI</sequence>
<proteinExistence type="inferred from homology"/>
<evidence type="ECO:0000256" key="2">
    <source>
        <dbReference type="ARBA" id="ARBA00023136"/>
    </source>
</evidence>
<dbReference type="RefSeq" id="WP_121723051.1">
    <property type="nucleotide sequence ID" value="NZ_RAWM01000078.1"/>
</dbReference>
<dbReference type="InterPro" id="IPR010104">
    <property type="entry name" value="TonB_rcpt_bac"/>
</dbReference>
<evidence type="ECO:0000256" key="4">
    <source>
        <dbReference type="RuleBase" id="RU003357"/>
    </source>
</evidence>
<evidence type="ECO:0000256" key="3">
    <source>
        <dbReference type="ARBA" id="ARBA00023237"/>
    </source>
</evidence>
<evidence type="ECO:0000256" key="5">
    <source>
        <dbReference type="SAM" id="MobiDB-lite"/>
    </source>
</evidence>
<evidence type="ECO:0000259" key="8">
    <source>
        <dbReference type="Pfam" id="PF07715"/>
    </source>
</evidence>
<evidence type="ECO:0000313" key="10">
    <source>
        <dbReference type="Proteomes" id="UP000282656"/>
    </source>
</evidence>
<dbReference type="SUPFAM" id="SSF56935">
    <property type="entry name" value="Porins"/>
    <property type="match status" value="1"/>
</dbReference>
<dbReference type="PANTHER" id="PTHR40980:SF3">
    <property type="entry name" value="TONB-DEPENDENT RECEPTOR-LIKE BETA-BARREL DOMAIN-CONTAINING PROTEIN"/>
    <property type="match status" value="1"/>
</dbReference>
<feature type="chain" id="PRO_5017477266" evidence="6">
    <location>
        <begin position="28"/>
        <end position="949"/>
    </location>
</feature>
<dbReference type="AlphaFoldDB" id="A0A3A8QBB0"/>
<accession>A0A3A8QBB0</accession>
<comment type="similarity">
    <text evidence="4">Belongs to the TonB-dependent receptor family.</text>
</comment>
<evidence type="ECO:0000313" key="9">
    <source>
        <dbReference type="EMBL" id="RKH64871.1"/>
    </source>
</evidence>
<comment type="subcellular location">
    <subcellularLocation>
        <location evidence="1 4">Cell outer membrane</location>
    </subcellularLocation>
</comment>
<dbReference type="Gene3D" id="2.40.170.20">
    <property type="entry name" value="TonB-dependent receptor, beta-barrel domain"/>
    <property type="match status" value="1"/>
</dbReference>
<protein>
    <submittedName>
        <fullName evidence="9">TonB-dependent receptor</fullName>
    </submittedName>
</protein>
<evidence type="ECO:0000256" key="6">
    <source>
        <dbReference type="SAM" id="SignalP"/>
    </source>
</evidence>
<reference evidence="10" key="1">
    <citation type="submission" date="2018-09" db="EMBL/GenBank/DDBJ databases">
        <authorList>
            <person name="Livingstone P.G."/>
            <person name="Whitworth D.E."/>
        </authorList>
    </citation>
    <scope>NUCLEOTIDE SEQUENCE [LARGE SCALE GENOMIC DNA]</scope>
    <source>
        <strain evidence="10">AB047A</strain>
    </source>
</reference>
<comment type="caution">
    <text evidence="9">The sequence shown here is derived from an EMBL/GenBank/DDBJ whole genome shotgun (WGS) entry which is preliminary data.</text>
</comment>
<dbReference type="InterPro" id="IPR037066">
    <property type="entry name" value="Plug_dom_sf"/>
</dbReference>
<keyword evidence="2 4" id="KW-0472">Membrane</keyword>
<feature type="domain" description="TonB-dependent receptor plug" evidence="8">
    <location>
        <begin position="100"/>
        <end position="201"/>
    </location>
</feature>
<evidence type="ECO:0000259" key="7">
    <source>
        <dbReference type="Pfam" id="PF00593"/>
    </source>
</evidence>
<dbReference type="Proteomes" id="UP000282656">
    <property type="component" value="Unassembled WGS sequence"/>
</dbReference>
<dbReference type="Gene3D" id="2.170.130.10">
    <property type="entry name" value="TonB-dependent receptor, plug domain"/>
    <property type="match status" value="1"/>
</dbReference>
<evidence type="ECO:0000256" key="1">
    <source>
        <dbReference type="ARBA" id="ARBA00004442"/>
    </source>
</evidence>
<keyword evidence="10" id="KW-1185">Reference proteome</keyword>
<keyword evidence="6" id="KW-0732">Signal</keyword>
<dbReference type="GO" id="GO:0009279">
    <property type="term" value="C:cell outer membrane"/>
    <property type="evidence" value="ECO:0007669"/>
    <property type="project" value="UniProtKB-SubCell"/>
</dbReference>
<dbReference type="InterPro" id="IPR036942">
    <property type="entry name" value="Beta-barrel_TonB_sf"/>
</dbReference>
<dbReference type="InterPro" id="IPR012910">
    <property type="entry name" value="Plug_dom"/>
</dbReference>
<dbReference type="Pfam" id="PF00593">
    <property type="entry name" value="TonB_dep_Rec_b-barrel"/>
    <property type="match status" value="1"/>
</dbReference>
<gene>
    <name evidence="9" type="ORF">D7X96_24900</name>
</gene>
<feature type="domain" description="TonB-dependent receptor-like beta-barrel" evidence="7">
    <location>
        <begin position="428"/>
        <end position="912"/>
    </location>
</feature>
<dbReference type="OrthoDB" id="5476657at2"/>
<dbReference type="InterPro" id="IPR000531">
    <property type="entry name" value="Beta-barrel_TonB"/>
</dbReference>
<dbReference type="NCBIfam" id="TIGR01782">
    <property type="entry name" value="TonB-Xanth-Caul"/>
    <property type="match status" value="1"/>
</dbReference>
<keyword evidence="4" id="KW-0798">TonB box</keyword>
<feature type="signal peptide" evidence="6">
    <location>
        <begin position="1"/>
        <end position="27"/>
    </location>
</feature>